<evidence type="ECO:0000313" key="1">
    <source>
        <dbReference type="EMBL" id="UWM56809.1"/>
    </source>
</evidence>
<gene>
    <name evidence="1" type="ORF">N0B31_11035</name>
</gene>
<dbReference type="KEGG" id="ssai:N0B31_11035"/>
<dbReference type="Proteomes" id="UP001057580">
    <property type="component" value="Chromosome"/>
</dbReference>
<proteinExistence type="predicted"/>
<dbReference type="GeneID" id="74942963"/>
<protein>
    <submittedName>
        <fullName evidence="1">Uncharacterized protein</fullName>
    </submittedName>
</protein>
<keyword evidence="2" id="KW-1185">Reference proteome</keyword>
<dbReference type="Pfam" id="PF25260">
    <property type="entry name" value="DUF7861"/>
    <property type="match status" value="1"/>
</dbReference>
<dbReference type="AlphaFoldDB" id="A0A9E7UD95"/>
<sequence length="78" mass="8465">MHDRIRARPPTTDVDDWTEAVVRAVTRGEAGVEVTVAPTDGDPVVVTVTDAIFDLFTGRLDREVDAPADVVGATVWFK</sequence>
<dbReference type="EMBL" id="CP104003">
    <property type="protein sequence ID" value="UWM56809.1"/>
    <property type="molecule type" value="Genomic_DNA"/>
</dbReference>
<evidence type="ECO:0000313" key="2">
    <source>
        <dbReference type="Proteomes" id="UP001057580"/>
    </source>
</evidence>
<reference evidence="1" key="1">
    <citation type="submission" date="2022-09" db="EMBL/GenBank/DDBJ databases">
        <title>Diverse halophilic archaea isolated from saline environments.</title>
        <authorList>
            <person name="Cui H.-L."/>
        </authorList>
    </citation>
    <scope>NUCLEOTIDE SEQUENCE</scope>
    <source>
        <strain evidence="1">ZS-35-S2</strain>
    </source>
</reference>
<name>A0A9E7UD95_9EURY</name>
<dbReference type="InterPro" id="IPR057183">
    <property type="entry name" value="DUF7861"/>
</dbReference>
<dbReference type="RefSeq" id="WP_260643923.1">
    <property type="nucleotide sequence ID" value="NZ_CP104003.1"/>
</dbReference>
<organism evidence="1 2">
    <name type="scientific">Salinirubellus salinus</name>
    <dbReference type="NCBI Taxonomy" id="1364945"/>
    <lineage>
        <taxon>Archaea</taxon>
        <taxon>Methanobacteriati</taxon>
        <taxon>Methanobacteriota</taxon>
        <taxon>Stenosarchaea group</taxon>
        <taxon>Halobacteria</taxon>
        <taxon>Halobacteriales</taxon>
        <taxon>Natronomonadaceae</taxon>
        <taxon>Salinirubellus</taxon>
    </lineage>
</organism>
<accession>A0A9E7UD95</accession>